<evidence type="ECO:0000313" key="1">
    <source>
        <dbReference type="Proteomes" id="UP000036681"/>
    </source>
</evidence>
<sequence>MLSRAQGVSLLLRSHLPVIFVRLNEPDGYGKFLLLFQYFKIS</sequence>
<protein>
    <submittedName>
        <fullName evidence="2">Uncharacterized protein</fullName>
    </submittedName>
</protein>
<dbReference type="AlphaFoldDB" id="A0A0M3IHR0"/>
<evidence type="ECO:0000313" key="2">
    <source>
        <dbReference type="WBParaSite" id="ALUE_0001798501-mRNA-1"/>
    </source>
</evidence>
<organism evidence="1 2">
    <name type="scientific">Ascaris lumbricoides</name>
    <name type="common">Giant roundworm</name>
    <dbReference type="NCBI Taxonomy" id="6252"/>
    <lineage>
        <taxon>Eukaryota</taxon>
        <taxon>Metazoa</taxon>
        <taxon>Ecdysozoa</taxon>
        <taxon>Nematoda</taxon>
        <taxon>Chromadorea</taxon>
        <taxon>Rhabditida</taxon>
        <taxon>Spirurina</taxon>
        <taxon>Ascaridomorpha</taxon>
        <taxon>Ascaridoidea</taxon>
        <taxon>Ascarididae</taxon>
        <taxon>Ascaris</taxon>
    </lineage>
</organism>
<accession>A0A0M3IHR0</accession>
<dbReference type="Proteomes" id="UP000036681">
    <property type="component" value="Unplaced"/>
</dbReference>
<reference evidence="2" key="1">
    <citation type="submission" date="2017-02" db="UniProtKB">
        <authorList>
            <consortium name="WormBaseParasite"/>
        </authorList>
    </citation>
    <scope>IDENTIFICATION</scope>
</reference>
<name>A0A0M3IHR0_ASCLU</name>
<proteinExistence type="predicted"/>
<dbReference type="WBParaSite" id="ALUE_0001798501-mRNA-1">
    <property type="protein sequence ID" value="ALUE_0001798501-mRNA-1"/>
    <property type="gene ID" value="ALUE_0001798501"/>
</dbReference>
<keyword evidence="1" id="KW-1185">Reference proteome</keyword>